<feature type="transmembrane region" description="Helical" evidence="1">
    <location>
        <begin position="283"/>
        <end position="303"/>
    </location>
</feature>
<dbReference type="InterPro" id="IPR029787">
    <property type="entry name" value="Nucleotide_cyclase"/>
</dbReference>
<dbReference type="SMART" id="SM00052">
    <property type="entry name" value="EAL"/>
    <property type="match status" value="1"/>
</dbReference>
<feature type="domain" description="GGDEF" evidence="3">
    <location>
        <begin position="623"/>
        <end position="756"/>
    </location>
</feature>
<dbReference type="Proteomes" id="UP001596267">
    <property type="component" value="Unassembled WGS sequence"/>
</dbReference>
<organism evidence="4 5">
    <name type="scientific">Sporolactobacillus kofuensis</name>
    <dbReference type="NCBI Taxonomy" id="269672"/>
    <lineage>
        <taxon>Bacteria</taxon>
        <taxon>Bacillati</taxon>
        <taxon>Bacillota</taxon>
        <taxon>Bacilli</taxon>
        <taxon>Bacillales</taxon>
        <taxon>Sporolactobacillaceae</taxon>
        <taxon>Sporolactobacillus</taxon>
    </lineage>
</organism>
<gene>
    <name evidence="4" type="ORF">ACFP7A_14070</name>
</gene>
<dbReference type="Gene3D" id="3.20.20.450">
    <property type="entry name" value="EAL domain"/>
    <property type="match status" value="1"/>
</dbReference>
<feature type="domain" description="EAL" evidence="2">
    <location>
        <begin position="765"/>
        <end position="1019"/>
    </location>
</feature>
<proteinExistence type="predicted"/>
<feature type="transmembrane region" description="Helical" evidence="1">
    <location>
        <begin position="72"/>
        <end position="89"/>
    </location>
</feature>
<dbReference type="PANTHER" id="PTHR44757">
    <property type="entry name" value="DIGUANYLATE CYCLASE DGCP"/>
    <property type="match status" value="1"/>
</dbReference>
<dbReference type="InterPro" id="IPR000160">
    <property type="entry name" value="GGDEF_dom"/>
</dbReference>
<feature type="transmembrane region" description="Helical" evidence="1">
    <location>
        <begin position="339"/>
        <end position="358"/>
    </location>
</feature>
<sequence>METSFPVFFSMLFLLVCSISALLGLFVIVKNPTKKLNRVFFAVCICLCIWSFGFSIAIIAPDASTCLFWRRFSAIGWGAIYCSLLQFVLVISEKDIKMKKWFYPIFYLPAAVCIYVFGFSSKMANIQYHFIKTNHGWANIAFTNGWDVFFYCYFVTYSLIGLAFLWQWKKQAKKPYIIKQARIIFTTFVSILVCGSFTDVINSQMMYIHIPQLGPILFILLLATISYCIRKYRLMNNNRVDEDELILNLSNRSKVYHISSLVLVACGMIYVICQYSISHNESLLSSLSTGGFLALLGIVISISYRCTTNNVNMEVIYSLVSMLVTPLFIVKLIGYTDTVIWAFPFITIIISLIFNRSILLKATILSMYLTQIYLWFAAPGLHITIQNDVFVGRITILTVGVIFALYVHKIYILRLSENADQVHVQKIASEISTNFVTVNSLNIVDKIHSLLETVGLFFEIEHVSLKISKEDYISSKLMQNLHWNSKGADQRVDLSLELGRYFGETSIIQIPDLRKIPSDAHLIRKTLEERNSFTLLSVPIFIQDEAIGRLTLESEKPEKCWTPSRMSLLEILSNVIANALVKANAEEKIHFMAYYDSLTKLPNRLLFNQRTEVAMKNVKQKNHRLAIVFLDLDLFKDVNDSIGHEAGDLLIQKVTEQLTDCVRPSDTVSRFGGDEFLIMLNDLSDPTEATTIAKKMLDLFHGSFMLHEQEVFITASIGLALFPEDGQNTETLIKNADTAMYAAKNKGKNQYTLFSNEMKEKQQFKMILTSSLFHAQERNEFMILYQPQVGAKSERIIGLEALLRWKHTEYGMISPNEFIPLAEQTGLINEIGEWVLRTACMQLKAWIDQGLPPVRMAVNLSVVQLRNPLLVQQVKQVLLETGLDPALLELEITESATVKDFEFIVRVLNQLKAIGVSLSIDDFGTKYSSLGRLKDLPVDRLKMDMQFVQDIDHSEKGAGIAKAIINLAKYLDMRMIAEGVENQTELEFLRKWDCDEIQGYYFYRPLDAEVVRKILQQSVSNS</sequence>
<evidence type="ECO:0000313" key="4">
    <source>
        <dbReference type="EMBL" id="MFC6387703.1"/>
    </source>
</evidence>
<keyword evidence="1" id="KW-0472">Membrane</keyword>
<dbReference type="EMBL" id="JBHSTQ010000026">
    <property type="protein sequence ID" value="MFC6387703.1"/>
    <property type="molecule type" value="Genomic_DNA"/>
</dbReference>
<feature type="transmembrane region" description="Helical" evidence="1">
    <location>
        <begin position="210"/>
        <end position="229"/>
    </location>
</feature>
<name>A0ABW1WHM6_9BACL</name>
<dbReference type="InterPro" id="IPR001633">
    <property type="entry name" value="EAL_dom"/>
</dbReference>
<dbReference type="SUPFAM" id="SSF55781">
    <property type="entry name" value="GAF domain-like"/>
    <property type="match status" value="1"/>
</dbReference>
<dbReference type="RefSeq" id="WP_253077474.1">
    <property type="nucleotide sequence ID" value="NZ_JAMXWN010000027.1"/>
</dbReference>
<dbReference type="SMART" id="SM00267">
    <property type="entry name" value="GGDEF"/>
    <property type="match status" value="1"/>
</dbReference>
<dbReference type="InterPro" id="IPR003018">
    <property type="entry name" value="GAF"/>
</dbReference>
<dbReference type="Pfam" id="PF01590">
    <property type="entry name" value="GAF"/>
    <property type="match status" value="1"/>
</dbReference>
<evidence type="ECO:0000259" key="3">
    <source>
        <dbReference type="PROSITE" id="PS50887"/>
    </source>
</evidence>
<dbReference type="SUPFAM" id="SSF141868">
    <property type="entry name" value="EAL domain-like"/>
    <property type="match status" value="1"/>
</dbReference>
<dbReference type="PANTHER" id="PTHR44757:SF2">
    <property type="entry name" value="BIOFILM ARCHITECTURE MAINTENANCE PROTEIN MBAA"/>
    <property type="match status" value="1"/>
</dbReference>
<dbReference type="PROSITE" id="PS50887">
    <property type="entry name" value="GGDEF"/>
    <property type="match status" value="1"/>
</dbReference>
<evidence type="ECO:0000259" key="2">
    <source>
        <dbReference type="PROSITE" id="PS50883"/>
    </source>
</evidence>
<dbReference type="SMART" id="SM00065">
    <property type="entry name" value="GAF"/>
    <property type="match status" value="1"/>
</dbReference>
<dbReference type="Pfam" id="PF00563">
    <property type="entry name" value="EAL"/>
    <property type="match status" value="1"/>
</dbReference>
<accession>A0ABW1WHM6</accession>
<dbReference type="InterPro" id="IPR043128">
    <property type="entry name" value="Rev_trsase/Diguanyl_cyclase"/>
</dbReference>
<dbReference type="SUPFAM" id="SSF55073">
    <property type="entry name" value="Nucleotide cyclase"/>
    <property type="match status" value="1"/>
</dbReference>
<dbReference type="CDD" id="cd01948">
    <property type="entry name" value="EAL"/>
    <property type="match status" value="1"/>
</dbReference>
<evidence type="ECO:0000313" key="5">
    <source>
        <dbReference type="Proteomes" id="UP001596267"/>
    </source>
</evidence>
<feature type="transmembrane region" description="Helical" evidence="1">
    <location>
        <begin position="148"/>
        <end position="168"/>
    </location>
</feature>
<keyword evidence="1" id="KW-1133">Transmembrane helix</keyword>
<reference evidence="5" key="1">
    <citation type="journal article" date="2019" name="Int. J. Syst. Evol. Microbiol.">
        <title>The Global Catalogue of Microorganisms (GCM) 10K type strain sequencing project: providing services to taxonomists for standard genome sequencing and annotation.</title>
        <authorList>
            <consortium name="The Broad Institute Genomics Platform"/>
            <consortium name="The Broad Institute Genome Sequencing Center for Infectious Disease"/>
            <person name="Wu L."/>
            <person name="Ma J."/>
        </authorList>
    </citation>
    <scope>NUCLEOTIDE SEQUENCE [LARGE SCALE GENOMIC DNA]</scope>
    <source>
        <strain evidence="5">CCUG 42001</strain>
    </source>
</reference>
<feature type="transmembrane region" description="Helical" evidence="1">
    <location>
        <begin position="101"/>
        <end position="120"/>
    </location>
</feature>
<comment type="caution">
    <text evidence="4">The sequence shown here is derived from an EMBL/GenBank/DDBJ whole genome shotgun (WGS) entry which is preliminary data.</text>
</comment>
<dbReference type="Gene3D" id="3.30.450.40">
    <property type="match status" value="1"/>
</dbReference>
<protein>
    <submittedName>
        <fullName evidence="4">EAL domain-containing protein</fullName>
    </submittedName>
</protein>
<feature type="transmembrane region" description="Helical" evidence="1">
    <location>
        <begin position="180"/>
        <end position="198"/>
    </location>
</feature>
<dbReference type="Pfam" id="PF00990">
    <property type="entry name" value="GGDEF"/>
    <property type="match status" value="1"/>
</dbReference>
<dbReference type="NCBIfam" id="TIGR00254">
    <property type="entry name" value="GGDEF"/>
    <property type="match status" value="1"/>
</dbReference>
<evidence type="ECO:0000256" key="1">
    <source>
        <dbReference type="SAM" id="Phobius"/>
    </source>
</evidence>
<dbReference type="Pfam" id="PF16927">
    <property type="entry name" value="HisKA_7TM"/>
    <property type="match status" value="1"/>
</dbReference>
<dbReference type="CDD" id="cd01949">
    <property type="entry name" value="GGDEF"/>
    <property type="match status" value="1"/>
</dbReference>
<feature type="transmembrane region" description="Helical" evidence="1">
    <location>
        <begin position="390"/>
        <end position="407"/>
    </location>
</feature>
<keyword evidence="5" id="KW-1185">Reference proteome</keyword>
<dbReference type="InterPro" id="IPR029016">
    <property type="entry name" value="GAF-like_dom_sf"/>
</dbReference>
<feature type="transmembrane region" description="Helical" evidence="1">
    <location>
        <begin position="255"/>
        <end position="277"/>
    </location>
</feature>
<keyword evidence="1" id="KW-0812">Transmembrane</keyword>
<feature type="transmembrane region" description="Helical" evidence="1">
    <location>
        <begin position="6"/>
        <end position="27"/>
    </location>
</feature>
<feature type="transmembrane region" description="Helical" evidence="1">
    <location>
        <begin position="315"/>
        <end position="333"/>
    </location>
</feature>
<feature type="transmembrane region" description="Helical" evidence="1">
    <location>
        <begin position="39"/>
        <end position="60"/>
    </location>
</feature>
<dbReference type="PROSITE" id="PS50883">
    <property type="entry name" value="EAL"/>
    <property type="match status" value="1"/>
</dbReference>
<dbReference type="Gene3D" id="3.30.70.270">
    <property type="match status" value="1"/>
</dbReference>
<dbReference type="InterPro" id="IPR035919">
    <property type="entry name" value="EAL_sf"/>
</dbReference>
<dbReference type="InterPro" id="IPR052155">
    <property type="entry name" value="Biofilm_reg_signaling"/>
</dbReference>
<dbReference type="InterPro" id="IPR031621">
    <property type="entry name" value="HisKA_7TM"/>
</dbReference>